<proteinExistence type="predicted"/>
<feature type="domain" description="Ras-GEF" evidence="4">
    <location>
        <begin position="1314"/>
        <end position="1500"/>
    </location>
</feature>
<feature type="compositionally biased region" description="Polar residues" evidence="3">
    <location>
        <begin position="232"/>
        <end position="242"/>
    </location>
</feature>
<dbReference type="InterPro" id="IPR001895">
    <property type="entry name" value="RASGEF_cat_dom"/>
</dbReference>
<feature type="region of interest" description="Disordered" evidence="3">
    <location>
        <begin position="786"/>
        <end position="806"/>
    </location>
</feature>
<feature type="compositionally biased region" description="Polar residues" evidence="3">
    <location>
        <begin position="1"/>
        <end position="17"/>
    </location>
</feature>
<feature type="region of interest" description="Disordered" evidence="3">
    <location>
        <begin position="303"/>
        <end position="359"/>
    </location>
</feature>
<dbReference type="SUPFAM" id="SSF48366">
    <property type="entry name" value="Ras GEF"/>
    <property type="match status" value="1"/>
</dbReference>
<feature type="region of interest" description="Disordered" evidence="3">
    <location>
        <begin position="1"/>
        <end position="59"/>
    </location>
</feature>
<evidence type="ECO:0000313" key="6">
    <source>
        <dbReference type="EMBL" id="VWO96952.1"/>
    </source>
</evidence>
<dbReference type="GO" id="GO:0005085">
    <property type="term" value="F:guanyl-nucleotide exchange factor activity"/>
    <property type="evidence" value="ECO:0007669"/>
    <property type="project" value="UniProtKB-KW"/>
</dbReference>
<evidence type="ECO:0000256" key="1">
    <source>
        <dbReference type="ARBA" id="ARBA00022658"/>
    </source>
</evidence>
<feature type="region of interest" description="Disordered" evidence="3">
    <location>
        <begin position="392"/>
        <end position="413"/>
    </location>
</feature>
<feature type="compositionally biased region" description="Low complexity" evidence="3">
    <location>
        <begin position="346"/>
        <end position="359"/>
    </location>
</feature>
<feature type="compositionally biased region" description="Polar residues" evidence="3">
    <location>
        <begin position="399"/>
        <end position="411"/>
    </location>
</feature>
<dbReference type="PANTHER" id="PTHR23113">
    <property type="entry name" value="GUANINE NUCLEOTIDE EXCHANGE FACTOR"/>
    <property type="match status" value="1"/>
</dbReference>
<dbReference type="InterPro" id="IPR000651">
    <property type="entry name" value="Ras-like_Gua-exchang_fac_N"/>
</dbReference>
<accession>A0A5K1JXH3</accession>
<dbReference type="InterPro" id="IPR023578">
    <property type="entry name" value="Ras_GEF_dom_sf"/>
</dbReference>
<feature type="region of interest" description="Disordered" evidence="3">
    <location>
        <begin position="1062"/>
        <end position="1083"/>
    </location>
</feature>
<dbReference type="SMART" id="SM00229">
    <property type="entry name" value="RasGEFN"/>
    <property type="match status" value="1"/>
</dbReference>
<feature type="region of interest" description="Disordered" evidence="3">
    <location>
        <begin position="1141"/>
        <end position="1241"/>
    </location>
</feature>
<feature type="domain" description="N-terminal Ras-GEF" evidence="5">
    <location>
        <begin position="544"/>
        <end position="669"/>
    </location>
</feature>
<organism evidence="6">
    <name type="scientific">Ganoderma boninense</name>
    <dbReference type="NCBI Taxonomy" id="34458"/>
    <lineage>
        <taxon>Eukaryota</taxon>
        <taxon>Fungi</taxon>
        <taxon>Dikarya</taxon>
        <taxon>Basidiomycota</taxon>
        <taxon>Agaricomycotina</taxon>
        <taxon>Agaricomycetes</taxon>
        <taxon>Polyporales</taxon>
        <taxon>Polyporaceae</taxon>
        <taxon>Ganoderma</taxon>
    </lineage>
</organism>
<feature type="region of interest" description="Disordered" evidence="3">
    <location>
        <begin position="208"/>
        <end position="242"/>
    </location>
</feature>
<dbReference type="Gene3D" id="1.10.840.10">
    <property type="entry name" value="Ras guanine-nucleotide exchange factors catalytic domain"/>
    <property type="match status" value="1"/>
</dbReference>
<keyword evidence="1 2" id="KW-0344">Guanine-nucleotide releasing factor</keyword>
<feature type="compositionally biased region" description="Polar residues" evidence="3">
    <location>
        <begin position="1212"/>
        <end position="1236"/>
    </location>
</feature>
<feature type="compositionally biased region" description="Pro residues" evidence="3">
    <location>
        <begin position="19"/>
        <end position="36"/>
    </location>
</feature>
<dbReference type="EMBL" id="LR726024">
    <property type="protein sequence ID" value="VWO96952.1"/>
    <property type="molecule type" value="Genomic_DNA"/>
</dbReference>
<dbReference type="GO" id="GO:0007265">
    <property type="term" value="P:Ras protein signal transduction"/>
    <property type="evidence" value="ECO:0007669"/>
    <property type="project" value="TreeGrafter"/>
</dbReference>
<feature type="region of interest" description="Disordered" evidence="3">
    <location>
        <begin position="705"/>
        <end position="726"/>
    </location>
</feature>
<dbReference type="PANTHER" id="PTHR23113:SF363">
    <property type="entry name" value="PROTEIN SON OF SEVENLESS"/>
    <property type="match status" value="1"/>
</dbReference>
<evidence type="ECO:0000259" key="4">
    <source>
        <dbReference type="PROSITE" id="PS50009"/>
    </source>
</evidence>
<evidence type="ECO:0000256" key="3">
    <source>
        <dbReference type="SAM" id="MobiDB-lite"/>
    </source>
</evidence>
<dbReference type="Pfam" id="PF00617">
    <property type="entry name" value="RasGEF"/>
    <property type="match status" value="1"/>
</dbReference>
<reference evidence="6" key="1">
    <citation type="submission" date="2019-10" db="EMBL/GenBank/DDBJ databases">
        <authorList>
            <person name="Nor Muhammad N."/>
        </authorList>
    </citation>
    <scope>NUCLEOTIDE SEQUENCE</scope>
</reference>
<dbReference type="Pfam" id="PF00618">
    <property type="entry name" value="RasGEF_N"/>
    <property type="match status" value="1"/>
</dbReference>
<dbReference type="PROSITE" id="PS50009">
    <property type="entry name" value="RASGEF_CAT"/>
    <property type="match status" value="1"/>
</dbReference>
<feature type="compositionally biased region" description="Low complexity" evidence="3">
    <location>
        <begin position="303"/>
        <end position="314"/>
    </location>
</feature>
<gene>
    <name evidence="6" type="primary">Q875L6</name>
</gene>
<feature type="compositionally biased region" description="Basic and acidic residues" evidence="3">
    <location>
        <begin position="1144"/>
        <end position="1155"/>
    </location>
</feature>
<evidence type="ECO:0000256" key="2">
    <source>
        <dbReference type="PROSITE-ProRule" id="PRU00168"/>
    </source>
</evidence>
<feature type="region of interest" description="Disordered" evidence="3">
    <location>
        <begin position="148"/>
        <end position="186"/>
    </location>
</feature>
<dbReference type="PROSITE" id="PS50212">
    <property type="entry name" value="RASGEF_NTER"/>
    <property type="match status" value="1"/>
</dbReference>
<name>A0A5K1JXH3_9APHY</name>
<feature type="compositionally biased region" description="Low complexity" evidence="3">
    <location>
        <begin position="1186"/>
        <end position="1211"/>
    </location>
</feature>
<sequence length="1500" mass="164131">MSSTTSDEPHDSPSTNGDLPPPTTPASSPAPLPRPAVSPSNSQLRFVSPDAGEGPIFDPLPPEIANADISIAPDGSFVETSSGAAARELKRRYDQYWGVGKDVRSPYAITAFVNQHGKQIFRSSALLWQHFLRSPIFLKRHRELSAPAAATQDAADRQSTGPPTTSLPPSNVTSPNTGPAHGKRRSRMSVHSFLPVFKTGVTPVTALNPVVDPVRSPPPRRLRKTRSIPDGLSSNGPSNESVSPQPIMQAIGRPHAHSVSSVDAFAPPVSQHALLENQAAPRAPSGPAGDFFAEAMAWTNAPTSPLASSSSSLPFRTHPPSSSPPSTLGRGGEISHPFGAGVSFESPSWRSPSHLSSPPVLREMQSFESGLTARADYLPKVARISRLSLTSSLSDEDPQSLTPPSNLATPPTFSSVSSFSTSSVLPAPETSNVAPINLAATTLHSRYSTVLFDVLQTYRGLPTLDKIVSTPHEPTIRLSLRAEDSVAPRDDPRFVIWGEVDTERDHEDLATSIGWVSKKSRTSTRHSIPTSLARRPPQGKTKETKKVLVAATIERWIAQLTSELNYDELLIFFLTYRTYVSAVDLGHLLICRFHWALGATSNSRDEMVRKIVRVRTFTAIRYWLLTFFDVDFVPNRELRLLFAEWLNSLRRDPILQKHRDALKIVYQLRKVIVDCKDSHMRKLYRAARKSVDRLKSSDANAHFHSTAGAPRLSLDPNSVPRPSVDSQARSFIDPEDYDIDFDFDERGQDFGPFGVTSSNGTSANSLDLVMMRQPLHMAVLQYGKQNPSPVGATGPHPNTPASPFPHNTISRVFVNTIGRLGRWKRVLNSRATVHVQPSMTAGVDVSAFDVEANETGDLLLVKGGVEQYLRMVESQMNVSMVQRPSTSTAFSVSSPRIHVGSLPQSPRSPSSMIRVLLPEEVTLPPASIPEDEEAESEDRALPPTDPPSYDQAAPFHVRDSIMTYDSEIHSVYGGQSDDQGPVTPADFSTSPKLRHGLDVVSIDDMDLSDLSSDEHMELSPPPGLGLKKAARKLPTRRDFEFVRQSMSSVSSMGIRTRESMLSQEGSSVVSSSSEVDPDATDSAAMQGGPLQAWQINAILDSLSDEEESGDVEAALRRLEGQINQDKVKEKQTKVDQWIQSMHQRQVDGRFGRESEGSGSGSDEDYGEVERRRFSGDSAQEIKVGMSATSPQSGSRRSSFASVSQVPSASQSTTVLPSTTATSPEHLSIDTLQTPSDQGDEAEALTPLTEARPFVEDAVPIEILQSRVESRPSTSHGSPSKDSRVVQQLGNIPPPPSIPSSLQLRRHHSFVLNYRAETLMQHLSMIDRELFISISFEELITAHSIGEAEDANVLDWSHFLRERARLKAEGRSGSKTSALMVVRGRFNLLANFVLSEIVLTHPSERAAVINKFIRLAWKAYLLRNFNALVAIITGLKSGWVAKAKQQAFTKIGTWEARMLRDLTAWTSSVGDFKHIRQTVDSLVEAKSSAQEGPVKTSRLKT</sequence>
<feature type="compositionally biased region" description="Low complexity" evidence="3">
    <location>
        <begin position="148"/>
        <end position="170"/>
    </location>
</feature>
<feature type="region of interest" description="Disordered" evidence="3">
    <location>
        <begin position="1266"/>
        <end position="1299"/>
    </location>
</feature>
<dbReference type="Gene3D" id="1.20.870.10">
    <property type="entry name" value="Son of sevenless (SoS) protein Chain: S domain 1"/>
    <property type="match status" value="1"/>
</dbReference>
<feature type="region of interest" description="Disordered" evidence="3">
    <location>
        <begin position="924"/>
        <end position="952"/>
    </location>
</feature>
<feature type="region of interest" description="Disordered" evidence="3">
    <location>
        <begin position="971"/>
        <end position="992"/>
    </location>
</feature>
<evidence type="ECO:0000259" key="5">
    <source>
        <dbReference type="PROSITE" id="PS50212"/>
    </source>
</evidence>
<dbReference type="InterPro" id="IPR008937">
    <property type="entry name" value="Ras-like_GEF"/>
</dbReference>
<dbReference type="InterPro" id="IPR036964">
    <property type="entry name" value="RASGEF_cat_dom_sf"/>
</dbReference>
<dbReference type="CDD" id="cd06224">
    <property type="entry name" value="REM"/>
    <property type="match status" value="1"/>
</dbReference>
<dbReference type="GO" id="GO:0005886">
    <property type="term" value="C:plasma membrane"/>
    <property type="evidence" value="ECO:0007669"/>
    <property type="project" value="TreeGrafter"/>
</dbReference>
<protein>
    <submittedName>
        <fullName evidence="6">Guanyl nucleotide exchange factor Sql2</fullName>
    </submittedName>
</protein>